<feature type="compositionally biased region" description="Basic residues" evidence="2">
    <location>
        <begin position="377"/>
        <end position="399"/>
    </location>
</feature>
<organism evidence="3 4">
    <name type="scientific">Spodoptera frugiperda</name>
    <name type="common">Fall armyworm</name>
    <dbReference type="NCBI Taxonomy" id="7108"/>
    <lineage>
        <taxon>Eukaryota</taxon>
        <taxon>Metazoa</taxon>
        <taxon>Ecdysozoa</taxon>
        <taxon>Arthropoda</taxon>
        <taxon>Hexapoda</taxon>
        <taxon>Insecta</taxon>
        <taxon>Pterygota</taxon>
        <taxon>Neoptera</taxon>
        <taxon>Endopterygota</taxon>
        <taxon>Lepidoptera</taxon>
        <taxon>Glossata</taxon>
        <taxon>Ditrysia</taxon>
        <taxon>Noctuoidea</taxon>
        <taxon>Noctuidae</taxon>
        <taxon>Amphipyrinae</taxon>
        <taxon>Spodoptera</taxon>
    </lineage>
</organism>
<feature type="region of interest" description="Disordered" evidence="2">
    <location>
        <begin position="1"/>
        <end position="125"/>
    </location>
</feature>
<dbReference type="AlphaFoldDB" id="A0A9R0E865"/>
<feature type="compositionally biased region" description="Basic and acidic residues" evidence="2">
    <location>
        <begin position="1"/>
        <end position="16"/>
    </location>
</feature>
<reference evidence="4" key="1">
    <citation type="submission" date="2025-08" db="UniProtKB">
        <authorList>
            <consortium name="RefSeq"/>
        </authorList>
    </citation>
    <scope>IDENTIFICATION</scope>
    <source>
        <tissue evidence="4">Whole larval tissue</tissue>
    </source>
</reference>
<proteinExistence type="predicted"/>
<feature type="region of interest" description="Disordered" evidence="2">
    <location>
        <begin position="272"/>
        <end position="407"/>
    </location>
</feature>
<gene>
    <name evidence="4" type="primary">LOC126912555</name>
</gene>
<evidence type="ECO:0000256" key="1">
    <source>
        <dbReference type="SAM" id="Coils"/>
    </source>
</evidence>
<dbReference type="Proteomes" id="UP000829999">
    <property type="component" value="Chromosome 26"/>
</dbReference>
<dbReference type="GeneID" id="126912555"/>
<name>A0A9R0E865_SPOFR</name>
<dbReference type="RefSeq" id="XP_050561102.1">
    <property type="nucleotide sequence ID" value="XM_050705145.1"/>
</dbReference>
<protein>
    <submittedName>
        <fullName evidence="4">Uncharacterized protein LOC126912555</fullName>
    </submittedName>
</protein>
<keyword evidence="1" id="KW-0175">Coiled coil</keyword>
<feature type="coiled-coil region" evidence="1">
    <location>
        <begin position="200"/>
        <end position="234"/>
    </location>
</feature>
<feature type="compositionally biased region" description="Basic residues" evidence="2">
    <location>
        <begin position="63"/>
        <end position="74"/>
    </location>
</feature>
<evidence type="ECO:0000256" key="2">
    <source>
        <dbReference type="SAM" id="MobiDB-lite"/>
    </source>
</evidence>
<evidence type="ECO:0000313" key="4">
    <source>
        <dbReference type="RefSeq" id="XP_050561102.1"/>
    </source>
</evidence>
<keyword evidence="3" id="KW-1185">Reference proteome</keyword>
<feature type="compositionally biased region" description="Pro residues" evidence="2">
    <location>
        <begin position="311"/>
        <end position="327"/>
    </location>
</feature>
<accession>A0A9R0E865</accession>
<sequence length="443" mass="46973">MKSTDKTTPPDEERAGELSSPAVIVFESPSGSGAHGESPIRAPNRRTSDSESDAPPVSDASVRSKRLTRASFKRPRLEEDQEGLALSSITQEAPAPKISTAARGKGKGKGCKRSAATARTETANRLSDSSIVDVTCVEGSEAEHDPIGLRQTIKEELRRVAAKKSQPARNEQMKSAETTIMTAVFKRCGVPSAEKVHSELAIMRQELARLSASNAALEAELQATKAELAASRGSRPQPMSESDMLGLMRREMAAFRQRFDVLESKVLRPPLAASQTASRSYAAVAAKPSTSSGQTGRDTQPPARARAAPPARAPVPPLVSVEPPPNAPIGRRNKRRGGVTAQQAVGPVTVMPVPPARDLSGGEWQLVGDARRVAKEGRKRRKKAQRQRRQQQRKEKGKGRPSATPVVSTAAAAAAAAAVATTTAAVATAGCNAAREEVVMDCQ</sequence>
<feature type="compositionally biased region" description="Low complexity" evidence="2">
    <location>
        <begin position="301"/>
        <end position="310"/>
    </location>
</feature>
<dbReference type="OrthoDB" id="7479546at2759"/>
<evidence type="ECO:0000313" key="3">
    <source>
        <dbReference type="Proteomes" id="UP000829999"/>
    </source>
</evidence>
<feature type="compositionally biased region" description="Polar residues" evidence="2">
    <location>
        <begin position="288"/>
        <end position="298"/>
    </location>
</feature>